<feature type="region of interest" description="Disordered" evidence="7">
    <location>
        <begin position="720"/>
        <end position="755"/>
    </location>
</feature>
<dbReference type="InterPro" id="IPR036941">
    <property type="entry name" value="Rcpt_L-dom_sf"/>
</dbReference>
<feature type="coiled-coil region" evidence="6">
    <location>
        <begin position="610"/>
        <end position="637"/>
    </location>
</feature>
<name>A0ABP9XVJ6_9FUNG</name>
<dbReference type="PANTHER" id="PTHR31018">
    <property type="entry name" value="SPORULATION-SPECIFIC PROTEIN-RELATED"/>
    <property type="match status" value="1"/>
</dbReference>
<keyword evidence="4 8" id="KW-0732">Signal</keyword>
<keyword evidence="2" id="KW-0134">Cell wall</keyword>
<evidence type="ECO:0000256" key="3">
    <source>
        <dbReference type="ARBA" id="ARBA00022525"/>
    </source>
</evidence>
<keyword evidence="3" id="KW-0964">Secreted</keyword>
<dbReference type="InterPro" id="IPR051648">
    <property type="entry name" value="CWI-Assembly_Regulator"/>
</dbReference>
<gene>
    <name evidence="9" type="ORF">HPULCUR_003772</name>
</gene>
<sequence length="755" mass="83207">MKVDSTNLGFIFAAVLLSVSNVSAACSGDLVITSQHDMDQIRNCKTYGGNLVIDNSAASDLQMNGVELLEGNLIVTNNDGLQSIGLPKLQGINGQLKFANNKLLSSIDVKQLYAIRSLEVSVHPALNDLKFAAGLSQAEKIVITDTTCTKIEGFKMTSAKDIEISNNIYLKNLSFGNLSTVGNILVSANSPALKLDLSSISGLREAAFRNVASVSLSSLQKVAGDISFISNSFDSLDLPLTTDIIGTLTLTENLNLNNLSMPRLTHLGGALSIVGNMKLTSINAFPSLQQVDGTLDLTGNFDEVQLPELVDVRGGLNVQTSSNFFSCDVMDRLKTGVIKGNAFVCKAAVAKPKSGIKGVNGRGGAGGSSENGASVGHELANKAEHFEEEEDWYNAILSHDKAASKLYKIKRYTIDLQNKDSLVEFENALKDANDIQTQNTLQLLTRTHFRKSKELQRKLNRVNEATTFDMRKLEQEIHAIQKHELGPSIVNQPITESFALLSNEDDDSEDPFNKFWGVVEPMMNKLSNPVVFASTPLHENDDPTPIAQQRSTEIYGTAINEEESNRIEREMSSIIESFFSYKEDDHEDTTKLQNSSKRSIDEPRDDLQENENLKVQLQQLTSQIQNLEKKTQDSTLLKSHIAQFKNDVHKQALRIIQTQESTIMTRSATTTGSVLPKNIRTIGTSTAEIVLEEENRSLRSRNRKQAALMTRYKERWERLKEGAKKRHTTPTSSNTTLLRSLASSNPPALSTNEKQ</sequence>
<feature type="signal peptide" evidence="8">
    <location>
        <begin position="1"/>
        <end position="24"/>
    </location>
</feature>
<evidence type="ECO:0000313" key="9">
    <source>
        <dbReference type="EMBL" id="GAA5798370.1"/>
    </source>
</evidence>
<feature type="compositionally biased region" description="Basic and acidic residues" evidence="7">
    <location>
        <begin position="598"/>
        <end position="607"/>
    </location>
</feature>
<dbReference type="Gene3D" id="3.80.20.20">
    <property type="entry name" value="Receptor L-domain"/>
    <property type="match status" value="1"/>
</dbReference>
<evidence type="ECO:0000256" key="1">
    <source>
        <dbReference type="ARBA" id="ARBA00004191"/>
    </source>
</evidence>
<evidence type="ECO:0000256" key="7">
    <source>
        <dbReference type="SAM" id="MobiDB-lite"/>
    </source>
</evidence>
<protein>
    <submittedName>
        <fullName evidence="9">Uncharacterized protein</fullName>
    </submittedName>
</protein>
<proteinExistence type="predicted"/>
<evidence type="ECO:0000256" key="4">
    <source>
        <dbReference type="ARBA" id="ARBA00022729"/>
    </source>
</evidence>
<evidence type="ECO:0000256" key="2">
    <source>
        <dbReference type="ARBA" id="ARBA00022512"/>
    </source>
</evidence>
<keyword evidence="6" id="KW-0175">Coiled coil</keyword>
<organism evidence="9 10">
    <name type="scientific">Helicostylum pulchrum</name>
    <dbReference type="NCBI Taxonomy" id="562976"/>
    <lineage>
        <taxon>Eukaryota</taxon>
        <taxon>Fungi</taxon>
        <taxon>Fungi incertae sedis</taxon>
        <taxon>Mucoromycota</taxon>
        <taxon>Mucoromycotina</taxon>
        <taxon>Mucoromycetes</taxon>
        <taxon>Mucorales</taxon>
        <taxon>Mucorineae</taxon>
        <taxon>Mucoraceae</taxon>
        <taxon>Helicostylum</taxon>
    </lineage>
</organism>
<keyword evidence="10" id="KW-1185">Reference proteome</keyword>
<feature type="region of interest" description="Disordered" evidence="7">
    <location>
        <begin position="585"/>
        <end position="609"/>
    </location>
</feature>
<comment type="subcellular location">
    <subcellularLocation>
        <location evidence="1">Secreted</location>
        <location evidence="1">Cell wall</location>
    </subcellularLocation>
</comment>
<accession>A0ABP9XVJ6</accession>
<evidence type="ECO:0000256" key="8">
    <source>
        <dbReference type="SAM" id="SignalP"/>
    </source>
</evidence>
<reference evidence="9 10" key="1">
    <citation type="submission" date="2024-04" db="EMBL/GenBank/DDBJ databases">
        <title>genome sequences of Mucor flavus KT1a and Helicostylum pulchrum KT1b strains isolation_sourced from the surface of a dry-aged beef.</title>
        <authorList>
            <person name="Toyotome T."/>
            <person name="Hosono M."/>
            <person name="Torimaru M."/>
            <person name="Fukuda K."/>
            <person name="Mikami N."/>
        </authorList>
    </citation>
    <scope>NUCLEOTIDE SEQUENCE [LARGE SCALE GENOMIC DNA]</scope>
    <source>
        <strain evidence="9 10">KT1b</strain>
    </source>
</reference>
<dbReference type="SUPFAM" id="SSF52058">
    <property type="entry name" value="L domain-like"/>
    <property type="match status" value="2"/>
</dbReference>
<feature type="chain" id="PRO_5045045895" evidence="8">
    <location>
        <begin position="25"/>
        <end position="755"/>
    </location>
</feature>
<dbReference type="PROSITE" id="PS51257">
    <property type="entry name" value="PROKAR_LIPOPROTEIN"/>
    <property type="match status" value="1"/>
</dbReference>
<evidence type="ECO:0000256" key="5">
    <source>
        <dbReference type="ARBA" id="ARBA00023180"/>
    </source>
</evidence>
<dbReference type="Proteomes" id="UP001476247">
    <property type="component" value="Unassembled WGS sequence"/>
</dbReference>
<dbReference type="PANTHER" id="PTHR31018:SF3">
    <property type="entry name" value="RECEPTOR PROTEIN-TYROSINE KINASE"/>
    <property type="match status" value="1"/>
</dbReference>
<evidence type="ECO:0000313" key="10">
    <source>
        <dbReference type="Proteomes" id="UP001476247"/>
    </source>
</evidence>
<dbReference type="EMBL" id="BAABUJ010000010">
    <property type="protein sequence ID" value="GAA5798370.1"/>
    <property type="molecule type" value="Genomic_DNA"/>
</dbReference>
<feature type="compositionally biased region" description="Polar residues" evidence="7">
    <location>
        <begin position="729"/>
        <end position="755"/>
    </location>
</feature>
<evidence type="ECO:0000256" key="6">
    <source>
        <dbReference type="SAM" id="Coils"/>
    </source>
</evidence>
<keyword evidence="5" id="KW-0325">Glycoprotein</keyword>
<comment type="caution">
    <text evidence="9">The sequence shown here is derived from an EMBL/GenBank/DDBJ whole genome shotgun (WGS) entry which is preliminary data.</text>
</comment>